<keyword evidence="2" id="KW-1185">Reference proteome</keyword>
<evidence type="ECO:0000313" key="2">
    <source>
        <dbReference type="Proteomes" id="UP000595095"/>
    </source>
</evidence>
<organism evidence="1 2">
    <name type="scientific">Salinimonas marina</name>
    <dbReference type="NCBI Taxonomy" id="2785918"/>
    <lineage>
        <taxon>Bacteria</taxon>
        <taxon>Pseudomonadati</taxon>
        <taxon>Pseudomonadota</taxon>
        <taxon>Gammaproteobacteria</taxon>
        <taxon>Alteromonadales</taxon>
        <taxon>Alteromonadaceae</taxon>
        <taxon>Alteromonas/Salinimonas group</taxon>
        <taxon>Salinimonas</taxon>
    </lineage>
</organism>
<sequence length="457" mass="50899">MNTTCENATADPRESFVAQQINRIDGCPPDPLLGKHAKMADNPFAFYRGTAQLFYADLNAGYQRLPDCLTSLPLTCVIGDCHLSNFGFITEEGSHGDTVIFAPNDFDDACVGFAGWDIMRFLSSLVLAGRYAQGIKAGRFLHDKTGTTKPVVSDEDITEAMQGFVQQYVASCQQLFEDPLKINTAIESIGPGTRLTKHYDKACRRAAGGREFTSKSALAKAIYMSEEGLRFLCKTEKFTPLASHYYQELETAFAPYMDDEILDIVQRNNAGTGSVNMDRYYFLVGPPKPHTPSSFSRCHIVEVKQQREAAPLAYFEQLSPVNRLNPAHLTARCQRKMQRKPDLLLDEVYWQKQHYLIRSRHHARVGIDPEDVTIGNKSVKGGFSDYAQWCGQALALAHARGDRRSTRFEQAVLEHVSGQQDILVPSAWEYAAQVTRDYQAFVRALSAPAAKPSASSS</sequence>
<dbReference type="Pfam" id="PF10009">
    <property type="entry name" value="DUF2252"/>
    <property type="match status" value="2"/>
</dbReference>
<gene>
    <name evidence="1" type="ORF">IT774_06610</name>
</gene>
<name>A0A7S9HE29_9ALTE</name>
<reference evidence="1 2" key="1">
    <citation type="submission" date="2020-11" db="EMBL/GenBank/DDBJ databases">
        <title>Complete genome sequence for Salinimonas sp. strain G2-b.</title>
        <authorList>
            <person name="Park S.-J."/>
        </authorList>
    </citation>
    <scope>NUCLEOTIDE SEQUENCE [LARGE SCALE GENOMIC DNA]</scope>
    <source>
        <strain evidence="1 2">G2-b</strain>
    </source>
</reference>
<protein>
    <submittedName>
        <fullName evidence="1">DUF2252 family protein</fullName>
    </submittedName>
</protein>
<dbReference type="RefSeq" id="WP_195811875.1">
    <property type="nucleotide sequence ID" value="NZ_CP064795.1"/>
</dbReference>
<dbReference type="InterPro" id="IPR018721">
    <property type="entry name" value="DUF2252"/>
</dbReference>
<dbReference type="KEGG" id="smaa:IT774_06610"/>
<dbReference type="Proteomes" id="UP000595095">
    <property type="component" value="Chromosome"/>
</dbReference>
<dbReference type="AlphaFoldDB" id="A0A7S9HE29"/>
<dbReference type="PANTHER" id="PTHR39441:SF1">
    <property type="entry name" value="DUF2252 DOMAIN-CONTAINING PROTEIN"/>
    <property type="match status" value="1"/>
</dbReference>
<proteinExistence type="predicted"/>
<dbReference type="InterPro" id="IPR011009">
    <property type="entry name" value="Kinase-like_dom_sf"/>
</dbReference>
<accession>A0A7S9HE29</accession>
<dbReference type="PANTHER" id="PTHR39441">
    <property type="entry name" value="DUF2252 DOMAIN-CONTAINING PROTEIN"/>
    <property type="match status" value="1"/>
</dbReference>
<dbReference type="EMBL" id="CP064795">
    <property type="protein sequence ID" value="QPG06800.1"/>
    <property type="molecule type" value="Genomic_DNA"/>
</dbReference>
<dbReference type="SUPFAM" id="SSF56112">
    <property type="entry name" value="Protein kinase-like (PK-like)"/>
    <property type="match status" value="1"/>
</dbReference>
<evidence type="ECO:0000313" key="1">
    <source>
        <dbReference type="EMBL" id="QPG06800.1"/>
    </source>
</evidence>